<protein>
    <recommendedName>
        <fullName evidence="3">G-protein coupled receptors family 1 profile domain-containing protein</fullName>
    </recommendedName>
</protein>
<name>A0A137PFH1_CONC2</name>
<sequence length="304" mass="34067">MDLPNRIYLALHPIGMAFAILVLASIIGLFFINRQLTNRMTVRLVAAIAFTDLLSHIGEYYAVENYDLIAGTTLCTSVNGFRLFARTFYCWVNMAICFHIYRSLVLLKKTTWRSEVYIWAATAVFVVAETLIYYGLGAFTGVVARKRCTPGVEDYSKNLAFLMFQSLTNLLTIVIGIFVTIKSHSNLNKWINVMSATATEQGEDRDQLISERRKMAVRSFLYPLSACITLPFEAIFLICTAAGTYVYELVVCMALSTGFAGILTAAAFAIDPTTHKAFKAAYYQIKYKDSDKKGSAEEYGMIDF</sequence>
<reference evidence="1 2" key="1">
    <citation type="journal article" date="2015" name="Genome Biol. Evol.">
        <title>Phylogenomic analyses indicate that early fungi evolved digesting cell walls of algal ancestors of land plants.</title>
        <authorList>
            <person name="Chang Y."/>
            <person name="Wang S."/>
            <person name="Sekimoto S."/>
            <person name="Aerts A.L."/>
            <person name="Choi C."/>
            <person name="Clum A."/>
            <person name="LaButti K.M."/>
            <person name="Lindquist E.A."/>
            <person name="Yee Ngan C."/>
            <person name="Ohm R.A."/>
            <person name="Salamov A.A."/>
            <person name="Grigoriev I.V."/>
            <person name="Spatafora J.W."/>
            <person name="Berbee M.L."/>
        </authorList>
    </citation>
    <scope>NUCLEOTIDE SEQUENCE [LARGE SCALE GENOMIC DNA]</scope>
    <source>
        <strain evidence="1 2">NRRL 28638</strain>
    </source>
</reference>
<dbReference type="AlphaFoldDB" id="A0A137PFH1"/>
<accession>A0A137PFH1</accession>
<proteinExistence type="predicted"/>
<keyword evidence="2" id="KW-1185">Reference proteome</keyword>
<organism evidence="1 2">
    <name type="scientific">Conidiobolus coronatus (strain ATCC 28846 / CBS 209.66 / NRRL 28638)</name>
    <name type="common">Delacroixia coronata</name>
    <dbReference type="NCBI Taxonomy" id="796925"/>
    <lineage>
        <taxon>Eukaryota</taxon>
        <taxon>Fungi</taxon>
        <taxon>Fungi incertae sedis</taxon>
        <taxon>Zoopagomycota</taxon>
        <taxon>Entomophthoromycotina</taxon>
        <taxon>Entomophthoromycetes</taxon>
        <taxon>Entomophthorales</taxon>
        <taxon>Ancylistaceae</taxon>
        <taxon>Conidiobolus</taxon>
    </lineage>
</organism>
<evidence type="ECO:0000313" key="1">
    <source>
        <dbReference type="EMBL" id="KXN73732.1"/>
    </source>
</evidence>
<evidence type="ECO:0000313" key="2">
    <source>
        <dbReference type="Proteomes" id="UP000070444"/>
    </source>
</evidence>
<gene>
    <name evidence="1" type="ORF">CONCODRAFT_3292</name>
</gene>
<dbReference type="EMBL" id="KQ964432">
    <property type="protein sequence ID" value="KXN73732.1"/>
    <property type="molecule type" value="Genomic_DNA"/>
</dbReference>
<dbReference type="Proteomes" id="UP000070444">
    <property type="component" value="Unassembled WGS sequence"/>
</dbReference>
<evidence type="ECO:0008006" key="3">
    <source>
        <dbReference type="Google" id="ProtNLM"/>
    </source>
</evidence>